<evidence type="ECO:0000313" key="2">
    <source>
        <dbReference type="EMBL" id="RCH86527.1"/>
    </source>
</evidence>
<dbReference type="OrthoDB" id="2385978at2759"/>
<protein>
    <submittedName>
        <fullName evidence="2">Uncharacterized protein</fullName>
    </submittedName>
</protein>
<dbReference type="EMBL" id="PJQM01003916">
    <property type="protein sequence ID" value="RCH86527.1"/>
    <property type="molecule type" value="Genomic_DNA"/>
</dbReference>
<organism evidence="2 3">
    <name type="scientific">Rhizopus stolonifer</name>
    <name type="common">Rhizopus nigricans</name>
    <dbReference type="NCBI Taxonomy" id="4846"/>
    <lineage>
        <taxon>Eukaryota</taxon>
        <taxon>Fungi</taxon>
        <taxon>Fungi incertae sedis</taxon>
        <taxon>Mucoromycota</taxon>
        <taxon>Mucoromycotina</taxon>
        <taxon>Mucoromycetes</taxon>
        <taxon>Mucorales</taxon>
        <taxon>Mucorineae</taxon>
        <taxon>Rhizopodaceae</taxon>
        <taxon>Rhizopus</taxon>
    </lineage>
</organism>
<reference evidence="2 3" key="1">
    <citation type="journal article" date="2018" name="G3 (Bethesda)">
        <title>Phylogenetic and Phylogenomic Definition of Rhizopus Species.</title>
        <authorList>
            <person name="Gryganskyi A.P."/>
            <person name="Golan J."/>
            <person name="Dolatabadi S."/>
            <person name="Mondo S."/>
            <person name="Robb S."/>
            <person name="Idnurm A."/>
            <person name="Muszewska A."/>
            <person name="Steczkiewicz K."/>
            <person name="Masonjones S."/>
            <person name="Liao H.L."/>
            <person name="Gajdeczka M.T."/>
            <person name="Anike F."/>
            <person name="Vuek A."/>
            <person name="Anishchenko I.M."/>
            <person name="Voigt K."/>
            <person name="de Hoog G.S."/>
            <person name="Smith M.E."/>
            <person name="Heitman J."/>
            <person name="Vilgalys R."/>
            <person name="Stajich J.E."/>
        </authorList>
    </citation>
    <scope>NUCLEOTIDE SEQUENCE [LARGE SCALE GENOMIC DNA]</scope>
    <source>
        <strain evidence="2 3">LSU 92-RS-03</strain>
    </source>
</reference>
<dbReference type="Proteomes" id="UP000253551">
    <property type="component" value="Unassembled WGS sequence"/>
</dbReference>
<feature type="transmembrane region" description="Helical" evidence="1">
    <location>
        <begin position="158"/>
        <end position="182"/>
    </location>
</feature>
<name>A0A367J9C3_RHIST</name>
<feature type="transmembrane region" description="Helical" evidence="1">
    <location>
        <begin position="21"/>
        <end position="39"/>
    </location>
</feature>
<proteinExistence type="predicted"/>
<feature type="transmembrane region" description="Helical" evidence="1">
    <location>
        <begin position="84"/>
        <end position="104"/>
    </location>
</feature>
<dbReference type="AlphaFoldDB" id="A0A367J9C3"/>
<feature type="transmembrane region" description="Helical" evidence="1">
    <location>
        <begin position="51"/>
        <end position="72"/>
    </location>
</feature>
<keyword evidence="1" id="KW-0472">Membrane</keyword>
<evidence type="ECO:0000256" key="1">
    <source>
        <dbReference type="SAM" id="Phobius"/>
    </source>
</evidence>
<keyword evidence="1" id="KW-0812">Transmembrane</keyword>
<comment type="caution">
    <text evidence="2">The sequence shown here is derived from an EMBL/GenBank/DDBJ whole genome shotgun (WGS) entry which is preliminary data.</text>
</comment>
<sequence length="320" mass="35543">MYSGPMLPPPPKCCGCLPLRLGCSMICLIWAGFSMYMAVLSFQNSSSPTTVFGVANLILSLVSIGGIVVLITNFGPYVHTLSHAIFVSVFIVLVDTFVNVILFITSKADYYNWCINTSSNAIRQNLNTTTNGSIPTFDFSNDYYNCHSLWEDELKFGIIFYILLFAFYAYWALCIYSYSLVLRGYAAEMDYRFGSANMPMMNSGVALPPNAILNTPAGAGAGPFLPNDRSVIVLNNAKPKSKSTKRIDTFSFRKKQSAVTPQDSLQVPFFADHQKDSQFTIGFRLGPDGNIIDIENASSPTFVDHKQLKRKPVKEEDGYY</sequence>
<keyword evidence="3" id="KW-1185">Reference proteome</keyword>
<evidence type="ECO:0000313" key="3">
    <source>
        <dbReference type="Proteomes" id="UP000253551"/>
    </source>
</evidence>
<gene>
    <name evidence="2" type="ORF">CU098_008183</name>
</gene>
<keyword evidence="1" id="KW-1133">Transmembrane helix</keyword>
<accession>A0A367J9C3</accession>